<sequence>SVSMGALTANGVGTFQPTVAAGTYGLKTSGASGAARDIFIAGQSGYSNGFTVQFDGAKMLYGLGDPTGITTISGSVSMGALTATGGTFNNGVYVGGYAGNPYGSIFKQPTNGLALAGTTGSVNDFAILTPAAAVIAYNPTGTLNMAFNGSVSMGALAAGFTTVSTASSPSWGILRVNNPSAGGEASMSFSNNNSGPGAAGSTPSGNAWAVGLGVGGISPNFGVYNLATNSVAFKLDNTAGYIYNSLILTLGNVGTNAATLQAAVASATAPKVGTNAQMWSYSGAGVPSGFYPYWYATDSTNTNDGTLGALYQWNGSTWVYQNQPQVLTPKVTAGVISAGAVGAQAIAADVALIGQTLRNTGFTAGTSSVAPSGFKFSGTVFTATLLDGTTLSVFGELGADLSIGGLKAAVIANRVKGNLFYRNTAGTTDVFVPDGVVSIEVTLQATGGNGASSYGTGGAGGQYIKAMVTVKPHNTYRLTLGAAGSNS</sequence>
<accession>A0A2W4R2Q7</accession>
<feature type="non-terminal residue" evidence="1">
    <location>
        <position position="1"/>
    </location>
</feature>
<proteinExistence type="predicted"/>
<protein>
    <submittedName>
        <fullName evidence="1">Uncharacterized protein</fullName>
    </submittedName>
</protein>
<gene>
    <name evidence="1" type="ORF">DM484_12825</name>
</gene>
<dbReference type="AlphaFoldDB" id="A0A2W4R2Q7"/>
<name>A0A2W4R2Q7_9GAMM</name>
<feature type="non-terminal residue" evidence="1">
    <location>
        <position position="487"/>
    </location>
</feature>
<dbReference type="Proteomes" id="UP000249396">
    <property type="component" value="Unassembled WGS sequence"/>
</dbReference>
<reference evidence="1 2" key="1">
    <citation type="journal article" date="2018" name="Aquat. Microb. Ecol.">
        <title>Gammaproteobacterial methanotrophs dominate.</title>
        <authorList>
            <person name="Rissanen A.J."/>
            <person name="Saarenheimo J."/>
            <person name="Tiirola M."/>
            <person name="Peura S."/>
            <person name="Aalto S.L."/>
            <person name="Karvinen A."/>
            <person name="Nykanen H."/>
        </authorList>
    </citation>
    <scope>NUCLEOTIDE SEQUENCE [LARGE SCALE GENOMIC DNA]</scope>
    <source>
        <strain evidence="1">AMbin10</strain>
    </source>
</reference>
<evidence type="ECO:0000313" key="1">
    <source>
        <dbReference type="EMBL" id="PZN78535.1"/>
    </source>
</evidence>
<organism evidence="1 2">
    <name type="scientific">Candidatus Methylumidiphilus alinenensis</name>
    <dbReference type="NCBI Taxonomy" id="2202197"/>
    <lineage>
        <taxon>Bacteria</taxon>
        <taxon>Pseudomonadati</taxon>
        <taxon>Pseudomonadota</taxon>
        <taxon>Gammaproteobacteria</taxon>
        <taxon>Methylococcales</taxon>
        <taxon>Candidatus Methylumidiphilus</taxon>
    </lineage>
</organism>
<evidence type="ECO:0000313" key="2">
    <source>
        <dbReference type="Proteomes" id="UP000249396"/>
    </source>
</evidence>
<dbReference type="EMBL" id="QJPH01000316">
    <property type="protein sequence ID" value="PZN78535.1"/>
    <property type="molecule type" value="Genomic_DNA"/>
</dbReference>
<comment type="caution">
    <text evidence="1">The sequence shown here is derived from an EMBL/GenBank/DDBJ whole genome shotgun (WGS) entry which is preliminary data.</text>
</comment>